<keyword evidence="1" id="KW-0696">RNA-directed RNA polymerase</keyword>
<evidence type="ECO:0000256" key="1">
    <source>
        <dbReference type="RuleBase" id="RU363098"/>
    </source>
</evidence>
<evidence type="ECO:0000313" key="4">
    <source>
        <dbReference type="EMBL" id="KAL0949476.1"/>
    </source>
</evidence>
<sequence>MAPKTTGASRNPQPPIFLPEVIIISSDEEDTDDIGIVPRPQSRISTTSSEALFDEFDDIDFNDDTLCGLLDRKVDVNFDAGEESDSYSGAGDESLILQAPLLDFGDAGDTGTKAAEPLSAVQQGKRKADVLSAPNTPHRHAVRRTGLTESKSFSTSKKATQATQKLYPPTPLLPADPVVIAHSSVLQTCMNSRNLPYGVQYEIWRLISDDTIPIEASDVEVSVLDRLKQKGPTNVIAAPATAAIILKRDIIPAERFSDAYARERKAKSPWEALDEEEAALRKDPYAGLGFRQPNYHGGKVHFEGKLKNRAVTAKDAPRYAVGLERAELGPSCRFSRRFGSTRFLKIKIPDRELSRPDDELFEYFLHPFVLGSGVFRAYYAKDDNVFLVKTNETYDHQRARVNQHPSTQHDLSFLDFLKWHNPLEHNQNQTMAKWAARFALGLSNSIPGCALEADQILDIPDIVSEAGSDMTDGAGLINKVAISAIYAQVPAWQKMPVALQCRIKGAKGLVVYDPDNISDTPHVSLRPSQIKISYPSDEPPDPAHLVLDLLRASQARTPSRLSMEVIINLAENGVPAFAFVNLIKQGLDRLMGPMTAWAHGEQTSDTMLDLWAAVCKQGHVVAARLAREKAGEARVSGYQDRDPDVEEDEDNVELDRALEERSSAWWADVISGCPSTLEETVMYLLESGFTPNALPVLRDKLKDVLKPLIKRYITACRIEVPMSATAFLVPDPTGTLEPDEIFFKSSAMLETTSGFKMNQILGDALVVRNPCKLPTDARKYRLVDNPALRGHVDVIVMSTKGSRRAADILAGGDYDGDKGLLIWDPELVNPFCNADLKYSEEPPDISVNFSRHNEKVSDFLEEHAGDSESDLTAALQRYLLGALRDASIVGMYSNFHDVCVYEKGYEHPESIRLAYMFCKSLDGAKTGLRVLEDVFKGDRLKYQRETPAWKQVRENTSQHNERSLRRPSGLGPFIMEVILKHGKAEQDRCLQHIDRVFTKITTFDQDLAVPWETACKLAKLYQEEEGSGRRQHDLDTIARHVEELYREHRQACRKDFTNMPIETRQDTLRALSRKFSGKPIPGADILMDETEVAMLRASYAYIYDHQQSSSSWTRFPWDVAMRELCQIKARSLGCDHKTVTGSFHQRMLVKPARRA</sequence>
<keyword evidence="1" id="KW-0548">Nucleotidyltransferase</keyword>
<accession>A0ABR3J1P9</accession>
<evidence type="ECO:0000259" key="3">
    <source>
        <dbReference type="Pfam" id="PF05183"/>
    </source>
</evidence>
<dbReference type="EC" id="2.7.7.48" evidence="1"/>
<evidence type="ECO:0000313" key="5">
    <source>
        <dbReference type="Proteomes" id="UP001556367"/>
    </source>
</evidence>
<dbReference type="Proteomes" id="UP001556367">
    <property type="component" value="Unassembled WGS sequence"/>
</dbReference>
<keyword evidence="1" id="KW-0808">Transferase</keyword>
<evidence type="ECO:0000256" key="2">
    <source>
        <dbReference type="SAM" id="MobiDB-lite"/>
    </source>
</evidence>
<reference evidence="5" key="1">
    <citation type="submission" date="2024-06" db="EMBL/GenBank/DDBJ databases">
        <title>Multi-omics analyses provide insights into the biosynthesis of the anticancer antibiotic pleurotin in Hohenbuehelia grisea.</title>
        <authorList>
            <person name="Weaver J.A."/>
            <person name="Alberti F."/>
        </authorList>
    </citation>
    <scope>NUCLEOTIDE SEQUENCE [LARGE SCALE GENOMIC DNA]</scope>
    <source>
        <strain evidence="5">T-177</strain>
    </source>
</reference>
<dbReference type="EMBL" id="JASNQZ010000012">
    <property type="protein sequence ID" value="KAL0949476.1"/>
    <property type="molecule type" value="Genomic_DNA"/>
</dbReference>
<feature type="region of interest" description="Disordered" evidence="2">
    <location>
        <begin position="118"/>
        <end position="138"/>
    </location>
</feature>
<protein>
    <recommendedName>
        <fullName evidence="1">RNA-dependent RNA polymerase</fullName>
        <ecNumber evidence="1">2.7.7.48</ecNumber>
    </recommendedName>
</protein>
<dbReference type="PANTHER" id="PTHR23079:SF14">
    <property type="entry name" value="RNA-DEPENDENT RNA POLYMERASE"/>
    <property type="match status" value="1"/>
</dbReference>
<comment type="caution">
    <text evidence="4">The sequence shown here is derived from an EMBL/GenBank/DDBJ whole genome shotgun (WGS) entry which is preliminary data.</text>
</comment>
<dbReference type="InterPro" id="IPR007855">
    <property type="entry name" value="RDRP"/>
</dbReference>
<organism evidence="4 5">
    <name type="scientific">Hohenbuehelia grisea</name>
    <dbReference type="NCBI Taxonomy" id="104357"/>
    <lineage>
        <taxon>Eukaryota</taxon>
        <taxon>Fungi</taxon>
        <taxon>Dikarya</taxon>
        <taxon>Basidiomycota</taxon>
        <taxon>Agaricomycotina</taxon>
        <taxon>Agaricomycetes</taxon>
        <taxon>Agaricomycetidae</taxon>
        <taxon>Agaricales</taxon>
        <taxon>Pleurotineae</taxon>
        <taxon>Pleurotaceae</taxon>
        <taxon>Hohenbuehelia</taxon>
    </lineage>
</organism>
<keyword evidence="5" id="KW-1185">Reference proteome</keyword>
<comment type="catalytic activity">
    <reaction evidence="1">
        <text>RNA(n) + a ribonucleoside 5'-triphosphate = RNA(n+1) + diphosphate</text>
        <dbReference type="Rhea" id="RHEA:21248"/>
        <dbReference type="Rhea" id="RHEA-COMP:14527"/>
        <dbReference type="Rhea" id="RHEA-COMP:17342"/>
        <dbReference type="ChEBI" id="CHEBI:33019"/>
        <dbReference type="ChEBI" id="CHEBI:61557"/>
        <dbReference type="ChEBI" id="CHEBI:140395"/>
        <dbReference type="EC" id="2.7.7.48"/>
    </reaction>
</comment>
<name>A0ABR3J1P9_9AGAR</name>
<comment type="similarity">
    <text evidence="1">Belongs to the RdRP family.</text>
</comment>
<dbReference type="InterPro" id="IPR057596">
    <property type="entry name" value="RDRP_core"/>
</dbReference>
<dbReference type="Pfam" id="PF05183">
    <property type="entry name" value="RdRP"/>
    <property type="match status" value="1"/>
</dbReference>
<dbReference type="PANTHER" id="PTHR23079">
    <property type="entry name" value="RNA-DEPENDENT RNA POLYMERASE"/>
    <property type="match status" value="1"/>
</dbReference>
<proteinExistence type="inferred from homology"/>
<feature type="domain" description="RDRP core" evidence="3">
    <location>
        <begin position="323"/>
        <end position="962"/>
    </location>
</feature>
<keyword evidence="1" id="KW-0694">RNA-binding</keyword>
<gene>
    <name evidence="4" type="ORF">HGRIS_009529</name>
</gene>